<name>A0A512NNP2_9HYPH</name>
<protein>
    <submittedName>
        <fullName evidence="2">CoA transferase</fullName>
    </submittedName>
</protein>
<dbReference type="InterPro" id="IPR050483">
    <property type="entry name" value="CoA-transferase_III_domain"/>
</dbReference>
<organism evidence="2 3">
    <name type="scientific">Reyranella soli</name>
    <dbReference type="NCBI Taxonomy" id="1230389"/>
    <lineage>
        <taxon>Bacteria</taxon>
        <taxon>Pseudomonadati</taxon>
        <taxon>Pseudomonadota</taxon>
        <taxon>Alphaproteobacteria</taxon>
        <taxon>Hyphomicrobiales</taxon>
        <taxon>Reyranellaceae</taxon>
        <taxon>Reyranella</taxon>
    </lineage>
</organism>
<dbReference type="GO" id="GO:0008410">
    <property type="term" value="F:CoA-transferase activity"/>
    <property type="evidence" value="ECO:0007669"/>
    <property type="project" value="TreeGrafter"/>
</dbReference>
<accession>A0A512NNP2</accession>
<keyword evidence="1 2" id="KW-0808">Transferase</keyword>
<dbReference type="SUPFAM" id="SSF89796">
    <property type="entry name" value="CoA-transferase family III (CaiB/BaiF)"/>
    <property type="match status" value="1"/>
</dbReference>
<keyword evidence="3" id="KW-1185">Reference proteome</keyword>
<dbReference type="InterPro" id="IPR044855">
    <property type="entry name" value="CoA-Trfase_III_dom3_sf"/>
</dbReference>
<evidence type="ECO:0000313" key="2">
    <source>
        <dbReference type="EMBL" id="GEP60565.1"/>
    </source>
</evidence>
<dbReference type="Pfam" id="PF02515">
    <property type="entry name" value="CoA_transf_3"/>
    <property type="match status" value="1"/>
</dbReference>
<reference evidence="2 3" key="1">
    <citation type="submission" date="2019-07" db="EMBL/GenBank/DDBJ databases">
        <title>Whole genome shotgun sequence of Reyranella soli NBRC 108950.</title>
        <authorList>
            <person name="Hosoyama A."/>
            <person name="Uohara A."/>
            <person name="Ohji S."/>
            <person name="Ichikawa N."/>
        </authorList>
    </citation>
    <scope>NUCLEOTIDE SEQUENCE [LARGE SCALE GENOMIC DNA]</scope>
    <source>
        <strain evidence="2 3">NBRC 108950</strain>
    </source>
</reference>
<dbReference type="InterPro" id="IPR003673">
    <property type="entry name" value="CoA-Trfase_fam_III"/>
</dbReference>
<dbReference type="OrthoDB" id="7457784at2"/>
<dbReference type="InterPro" id="IPR023606">
    <property type="entry name" value="CoA-Trfase_III_dom_1_sf"/>
</dbReference>
<dbReference type="RefSeq" id="WP_147155907.1">
    <property type="nucleotide sequence ID" value="NZ_BKAJ01000170.1"/>
</dbReference>
<evidence type="ECO:0000256" key="1">
    <source>
        <dbReference type="ARBA" id="ARBA00022679"/>
    </source>
</evidence>
<dbReference type="EMBL" id="BKAJ01000170">
    <property type="protein sequence ID" value="GEP60565.1"/>
    <property type="molecule type" value="Genomic_DNA"/>
</dbReference>
<dbReference type="Gene3D" id="3.40.50.10540">
    <property type="entry name" value="Crotonobetainyl-coa:carnitine coa-transferase, domain 1"/>
    <property type="match status" value="1"/>
</dbReference>
<proteinExistence type="predicted"/>
<dbReference type="Gene3D" id="3.30.1540.10">
    <property type="entry name" value="formyl-coa transferase, domain 3"/>
    <property type="match status" value="1"/>
</dbReference>
<dbReference type="AlphaFoldDB" id="A0A512NNP2"/>
<dbReference type="PANTHER" id="PTHR48207:SF3">
    <property type="entry name" value="SUCCINATE--HYDROXYMETHYLGLUTARATE COA-TRANSFERASE"/>
    <property type="match status" value="1"/>
</dbReference>
<sequence>MSYDAPFAGLKVVDLSQGIAGPYCAMLLAQYGAEVIKVEGIGEGDWARTLGTRYGSHSAYSIIGNLGKKSIAVDLKSDAGKQVVWRLLKGADIFLEGFRPGVIQRLGFDYKSVSAREPRLLYLSISGFGQTGPLSTRPAMDPVLQAYTGLMNENRGEDGIPHRVPVIVVDMSTALYAFQALSAALYARRDETRGRYLDVSLMQAATALQSIRLMACHLEGGVMKPGGAPGGVFKIADGWMSLLAFNDRDFRILCKAMQMPALADDPRFVTQKLRLANDVALYAIVRPAIAAEPWTVWTKRLTEAGLMHERLNSYAEFLDQPHVRETGLIQWLTQAGLNQAVPVPALPGMLPQAEGTPRGTAPVTGQHTTDVLAAHGYAAAEIEALLARGTVANAA</sequence>
<gene>
    <name evidence="2" type="ORF">RSO01_77310</name>
</gene>
<dbReference type="Proteomes" id="UP000321058">
    <property type="component" value="Unassembled WGS sequence"/>
</dbReference>
<dbReference type="PANTHER" id="PTHR48207">
    <property type="entry name" value="SUCCINATE--HYDROXYMETHYLGLUTARATE COA-TRANSFERASE"/>
    <property type="match status" value="1"/>
</dbReference>
<comment type="caution">
    <text evidence="2">The sequence shown here is derived from an EMBL/GenBank/DDBJ whole genome shotgun (WGS) entry which is preliminary data.</text>
</comment>
<evidence type="ECO:0000313" key="3">
    <source>
        <dbReference type="Proteomes" id="UP000321058"/>
    </source>
</evidence>